<gene>
    <name evidence="2" type="ORF">AV530_004250</name>
</gene>
<keyword evidence="1" id="KW-1133">Transmembrane helix</keyword>
<name>A0A1V4K8U6_PATFA</name>
<protein>
    <submittedName>
        <fullName evidence="2">Uncharacterized protein</fullName>
    </submittedName>
</protein>
<organism evidence="2 3">
    <name type="scientific">Patagioenas fasciata monilis</name>
    <dbReference type="NCBI Taxonomy" id="372326"/>
    <lineage>
        <taxon>Eukaryota</taxon>
        <taxon>Metazoa</taxon>
        <taxon>Chordata</taxon>
        <taxon>Craniata</taxon>
        <taxon>Vertebrata</taxon>
        <taxon>Euteleostomi</taxon>
        <taxon>Archelosauria</taxon>
        <taxon>Archosauria</taxon>
        <taxon>Dinosauria</taxon>
        <taxon>Saurischia</taxon>
        <taxon>Theropoda</taxon>
        <taxon>Coelurosauria</taxon>
        <taxon>Aves</taxon>
        <taxon>Neognathae</taxon>
        <taxon>Neoaves</taxon>
        <taxon>Columbimorphae</taxon>
        <taxon>Columbiformes</taxon>
        <taxon>Columbidae</taxon>
        <taxon>Patagioenas</taxon>
    </lineage>
</organism>
<sequence length="164" mass="18748">MKSCCSWFHVVTPVDELILLARDFHTVTQVQCRQCDNYWKIPTPTPKGTEEEKSAAFPWEPEECLFQMKGSGMHLREQPSFDGFFLLMLSIVTGFEEMLIIIGKYLQRRICTDLGYLGIGCCSQLLCPEQPALCPSHLELRNAAAREEPLPWPSAVTIYHLRLI</sequence>
<evidence type="ECO:0000256" key="1">
    <source>
        <dbReference type="SAM" id="Phobius"/>
    </source>
</evidence>
<feature type="transmembrane region" description="Helical" evidence="1">
    <location>
        <begin position="83"/>
        <end position="102"/>
    </location>
</feature>
<dbReference type="Proteomes" id="UP000190648">
    <property type="component" value="Unassembled WGS sequence"/>
</dbReference>
<dbReference type="AlphaFoldDB" id="A0A1V4K8U6"/>
<evidence type="ECO:0000313" key="2">
    <source>
        <dbReference type="EMBL" id="OPJ80838.1"/>
    </source>
</evidence>
<dbReference type="EMBL" id="LSYS01004144">
    <property type="protein sequence ID" value="OPJ80838.1"/>
    <property type="molecule type" value="Genomic_DNA"/>
</dbReference>
<reference evidence="2 3" key="1">
    <citation type="submission" date="2016-02" db="EMBL/GenBank/DDBJ databases">
        <title>Band-tailed pigeon sequencing and assembly.</title>
        <authorList>
            <person name="Soares A.E."/>
            <person name="Novak B.J."/>
            <person name="Rice E.S."/>
            <person name="O'Connell B."/>
            <person name="Chang D."/>
            <person name="Weber S."/>
            <person name="Shapiro B."/>
        </authorList>
    </citation>
    <scope>NUCLEOTIDE SEQUENCE [LARGE SCALE GENOMIC DNA]</scope>
    <source>
        <strain evidence="2">BTP2013</strain>
        <tissue evidence="2">Blood</tissue>
    </source>
</reference>
<evidence type="ECO:0000313" key="3">
    <source>
        <dbReference type="Proteomes" id="UP000190648"/>
    </source>
</evidence>
<accession>A0A1V4K8U6</accession>
<keyword evidence="3" id="KW-1185">Reference proteome</keyword>
<keyword evidence="1" id="KW-0472">Membrane</keyword>
<proteinExistence type="predicted"/>
<comment type="caution">
    <text evidence="2">The sequence shown here is derived from an EMBL/GenBank/DDBJ whole genome shotgun (WGS) entry which is preliminary data.</text>
</comment>
<keyword evidence="1" id="KW-0812">Transmembrane</keyword>